<dbReference type="Proteomes" id="UP000605970">
    <property type="component" value="Unassembled WGS sequence"/>
</dbReference>
<evidence type="ECO:0000313" key="2">
    <source>
        <dbReference type="EMBL" id="KAF7639432.1"/>
    </source>
</evidence>
<sequence length="117" mass="13656">MKRRISHILQAIYLTIYNFYFYDYPAKEKGKIERAIRERKRVSKTHLKILNLKSNLISAIRTTTTAPSPTSTLHHQYNNHFHTPNLSLSASFASPVGPPPFRPFNKNQMKQRRVGNF</sequence>
<keyword evidence="3" id="KW-1185">Reference proteome</keyword>
<protein>
    <submittedName>
        <fullName evidence="2">Uncharacterized protein</fullName>
    </submittedName>
</protein>
<feature type="region of interest" description="Disordered" evidence="1">
    <location>
        <begin position="90"/>
        <end position="117"/>
    </location>
</feature>
<name>A0A8T0A1N0_9BILA</name>
<reference evidence="2" key="1">
    <citation type="journal article" date="2020" name="Ecol. Evol.">
        <title>Genome structure and content of the rice root-knot nematode (Meloidogyne graminicola).</title>
        <authorList>
            <person name="Phan N.T."/>
            <person name="Danchin E.G.J."/>
            <person name="Klopp C."/>
            <person name="Perfus-Barbeoch L."/>
            <person name="Kozlowski D.K."/>
            <person name="Koutsovoulos G.D."/>
            <person name="Lopez-Roques C."/>
            <person name="Bouchez O."/>
            <person name="Zahm M."/>
            <person name="Besnard G."/>
            <person name="Bellafiore S."/>
        </authorList>
    </citation>
    <scope>NUCLEOTIDE SEQUENCE</scope>
    <source>
        <strain evidence="2">VN-18</strain>
    </source>
</reference>
<comment type="caution">
    <text evidence="2">The sequence shown here is derived from an EMBL/GenBank/DDBJ whole genome shotgun (WGS) entry which is preliminary data.</text>
</comment>
<organism evidence="2 3">
    <name type="scientific">Meloidogyne graminicola</name>
    <dbReference type="NCBI Taxonomy" id="189291"/>
    <lineage>
        <taxon>Eukaryota</taxon>
        <taxon>Metazoa</taxon>
        <taxon>Ecdysozoa</taxon>
        <taxon>Nematoda</taxon>
        <taxon>Chromadorea</taxon>
        <taxon>Rhabditida</taxon>
        <taxon>Tylenchina</taxon>
        <taxon>Tylenchomorpha</taxon>
        <taxon>Tylenchoidea</taxon>
        <taxon>Meloidogynidae</taxon>
        <taxon>Meloidogyninae</taxon>
        <taxon>Meloidogyne</taxon>
    </lineage>
</organism>
<gene>
    <name evidence="2" type="ORF">Mgra_00001107</name>
</gene>
<dbReference type="EMBL" id="JABEBT010000005">
    <property type="protein sequence ID" value="KAF7639432.1"/>
    <property type="molecule type" value="Genomic_DNA"/>
</dbReference>
<accession>A0A8T0A1N0</accession>
<evidence type="ECO:0000256" key="1">
    <source>
        <dbReference type="SAM" id="MobiDB-lite"/>
    </source>
</evidence>
<dbReference type="AlphaFoldDB" id="A0A8T0A1N0"/>
<evidence type="ECO:0000313" key="3">
    <source>
        <dbReference type="Proteomes" id="UP000605970"/>
    </source>
</evidence>
<proteinExistence type="predicted"/>